<protein>
    <submittedName>
        <fullName evidence="1">Helix-hairpin-helix domain-containing protein</fullName>
    </submittedName>
</protein>
<proteinExistence type="predicted"/>
<name>A0A3R6EJD3_9BACT</name>
<sequence length="675" mass="79210">MKRMFINLLVYLLISSYQLKSQTLYSVDKWMEYIEEMASETEDEERIEALYTDLSYLTEHPFELNTVTEGQLKRLPFLSDLQIRELLEYRSRYGKMLTLYELKNVEAFDLETISLLVPFIYISEIIVDKRPITVKNLLKRGSNNLQIRYDRCFQQKKGYCSYPDSVLQQYPNRKYLGEPFYHSVRYSYEFDERIQFGLVAEKDVGEPFWNEYHKGYDYYSVHLFLKEMNKWLKSLAIGDYKISFGQGLVISNDFSPGRNALVSQTERRTNGFRRHFSTNENDFFRGAAATVNWKNLDINLFYSYRKLDGGVDSTIVTSFKTDGLHRLVRDREKMHKVSMQTYGGNVRYATPGLCIGLTALSYSFGNYSIQPDPKPYNLFYFRGNRNLNISVDYLLKNKLIKFYGETALSRNGAVASLNALQLTPASYFSLLLLYRYYDKRYQAFFGNAFSQNSAVRNEQGMYIGMQWTPFARWKLSAYADVFRFPWLKYGVDAPSTGKEYMLQIDYTPSRNLSVYLRYKYKQRENITPYHQQRLRMQALYTISSSVSLRTSADGICYTEANEKSRGWMIAQSVGWKPVDVPVQTDFHIAGFHTDNYRTRIFSYEKNILYAFNMPSFYGKGVRLALSFRWNIVKQLSVSAKLGYTYYADRDVVGTDLEEIEGNIKADIYTLLRWKF</sequence>
<accession>A0A3R6EJD3</accession>
<dbReference type="SUPFAM" id="SSF47781">
    <property type="entry name" value="RuvA domain 2-like"/>
    <property type="match status" value="1"/>
</dbReference>
<gene>
    <name evidence="1" type="ORF">DW828_02065</name>
</gene>
<reference evidence="1 2" key="1">
    <citation type="submission" date="2018-08" db="EMBL/GenBank/DDBJ databases">
        <title>A genome reference for cultivated species of the human gut microbiota.</title>
        <authorList>
            <person name="Zou Y."/>
            <person name="Xue W."/>
            <person name="Luo G."/>
        </authorList>
    </citation>
    <scope>NUCLEOTIDE SEQUENCE [LARGE SCALE GENOMIC DNA]</scope>
    <source>
        <strain evidence="1 2">AM34-17</strain>
    </source>
</reference>
<dbReference type="EMBL" id="QSII01000002">
    <property type="protein sequence ID" value="RHC89365.1"/>
    <property type="molecule type" value="Genomic_DNA"/>
</dbReference>
<dbReference type="Proteomes" id="UP000286260">
    <property type="component" value="Unassembled WGS sequence"/>
</dbReference>
<dbReference type="RefSeq" id="WP_122203844.1">
    <property type="nucleotide sequence ID" value="NZ_QSII01000002.1"/>
</dbReference>
<evidence type="ECO:0000313" key="1">
    <source>
        <dbReference type="EMBL" id="RHC89365.1"/>
    </source>
</evidence>
<organism evidence="1 2">
    <name type="scientific">Parabacteroides merdae</name>
    <dbReference type="NCBI Taxonomy" id="46503"/>
    <lineage>
        <taxon>Bacteria</taxon>
        <taxon>Pseudomonadati</taxon>
        <taxon>Bacteroidota</taxon>
        <taxon>Bacteroidia</taxon>
        <taxon>Bacteroidales</taxon>
        <taxon>Tannerellaceae</taxon>
        <taxon>Parabacteroides</taxon>
    </lineage>
</organism>
<evidence type="ECO:0000313" key="2">
    <source>
        <dbReference type="Proteomes" id="UP000286260"/>
    </source>
</evidence>
<dbReference type="InterPro" id="IPR010994">
    <property type="entry name" value="RuvA_2-like"/>
</dbReference>
<comment type="caution">
    <text evidence="1">The sequence shown here is derived from an EMBL/GenBank/DDBJ whole genome shotgun (WGS) entry which is preliminary data.</text>
</comment>
<dbReference type="AlphaFoldDB" id="A0A3R6EJD3"/>